<proteinExistence type="predicted"/>
<dbReference type="STRING" id="35525.A0A164JZU2"/>
<reference evidence="9 10" key="1">
    <citation type="submission" date="2016-03" db="EMBL/GenBank/DDBJ databases">
        <title>EvidentialGene: Evidence-directed Construction of Genes on Genomes.</title>
        <authorList>
            <person name="Gilbert D.G."/>
            <person name="Choi J.-H."/>
            <person name="Mockaitis K."/>
            <person name="Colbourne J."/>
            <person name="Pfrender M."/>
        </authorList>
    </citation>
    <scope>NUCLEOTIDE SEQUENCE [LARGE SCALE GENOMIC DNA]</scope>
    <source>
        <strain evidence="9 10">Xinb3</strain>
        <tissue evidence="9">Complete organism</tissue>
    </source>
</reference>
<dbReference type="SUPFAM" id="SSF57716">
    <property type="entry name" value="Glucocorticoid receptor-like (DNA-binding domain)"/>
    <property type="match status" value="1"/>
</dbReference>
<evidence type="ECO:0000313" key="10">
    <source>
        <dbReference type="Proteomes" id="UP000076858"/>
    </source>
</evidence>
<sequence>MSRTFCTVMQVISLCLSIAIYGHVSQLRPVLSFCSNSMPSKCSAKDCNSKSGDRDVSLLRFPVDDVRRALWLQHCPHNFVPKKSSVLCSLHFGPMKHTPRKRSCRQLNRLQDPIPVLTEDTDGQSQPESTVLCRKKLLYGTDESYDVDGAECAETPSKKKRSPDLTVQAAYLETVEIQQEELLNDTVYFEAEEIQKEQSLSDTFEELHRLKVENNALQEKLNILQANQEQNKGLIEKLREENHTMAVTTSKLQFVEKELAMKTLMLKEMHVQLNNLKKTLRKELAFKDNMTPTAQLIFNNERINAKKNSRGQRFSDDIRNLAINLSFYSNQGYKKLRTIFRLPSISSIRRYLAPVGCASGILKNALAEIQQQIKDGLHGAEATLSLDEMAIKKGIHWDVKLKKYFGFDEFSNKEQSETDDSVSSMATQALVFYIVGLDGKWKTPVAYYFTNHIDGTRLGGLLKEVLKATHEFGIIVRSVVFDGLAANVGMTTELGANLKYSSSSMPTKTARTGRRAAALKKKLTCPFKPNFVHPSTGEPVNVLLDACHMLKLARNLLSFSPVKLPGYQDPAQWKYIKALFQFQNEAGFRLGNRLTRQHAYFERHKMKVALAAQVLSRSVADVLRHLREVLKVPQFQGSEATEQFCRQFNKLFDILNSWNVQANGDKAVLTKENLEEKTKELNELALFLAKLKLPSGRLVYTSRRKTCIIGFIATIRSTITLAHQLLHRQNNPLSYVATRHMQQDPLEHFFGIIRLRCGLNNNPNALQFKSILRKLLVIKAGGVTPSLSSNCSLMPVDNVSDVNELTVDQDIMMDIEVICSDEEFHASQLKDTSPTNA</sequence>
<evidence type="ECO:0000256" key="1">
    <source>
        <dbReference type="ARBA" id="ARBA00022723"/>
    </source>
</evidence>
<dbReference type="Pfam" id="PF21789">
    <property type="entry name" value="TNP-like_RNaseH_C"/>
    <property type="match status" value="1"/>
</dbReference>
<protein>
    <submittedName>
        <fullName evidence="9">THAP domain-containing-like protein</fullName>
    </submittedName>
</protein>
<dbReference type="SMART" id="SM00980">
    <property type="entry name" value="THAP"/>
    <property type="match status" value="1"/>
</dbReference>
<feature type="domain" description="THAP-type" evidence="8">
    <location>
        <begin position="38"/>
        <end position="118"/>
    </location>
</feature>
<dbReference type="PANTHER" id="PTHR47577">
    <property type="entry name" value="THAP DOMAIN-CONTAINING PROTEIN 6"/>
    <property type="match status" value="1"/>
</dbReference>
<feature type="signal peptide" evidence="7">
    <location>
        <begin position="1"/>
        <end position="26"/>
    </location>
</feature>
<evidence type="ECO:0000256" key="6">
    <source>
        <dbReference type="SAM" id="Coils"/>
    </source>
</evidence>
<dbReference type="GO" id="GO:0008270">
    <property type="term" value="F:zinc ion binding"/>
    <property type="evidence" value="ECO:0007669"/>
    <property type="project" value="UniProtKB-KW"/>
</dbReference>
<dbReference type="Pfam" id="PF21787">
    <property type="entry name" value="TNP-like_RNaseH_N"/>
    <property type="match status" value="1"/>
</dbReference>
<evidence type="ECO:0000256" key="3">
    <source>
        <dbReference type="ARBA" id="ARBA00022833"/>
    </source>
</evidence>
<feature type="coiled-coil region" evidence="6">
    <location>
        <begin position="200"/>
        <end position="241"/>
    </location>
</feature>
<dbReference type="Pfam" id="PF05485">
    <property type="entry name" value="THAP"/>
    <property type="match status" value="1"/>
</dbReference>
<keyword evidence="3" id="KW-0862">Zinc</keyword>
<keyword evidence="1" id="KW-0479">Metal-binding</keyword>
<keyword evidence="7" id="KW-0732">Signal</keyword>
<dbReference type="InterPro" id="IPR048366">
    <property type="entry name" value="TNP-like_GBD"/>
</dbReference>
<dbReference type="InterPro" id="IPR021896">
    <property type="entry name" value="THAP9-like_HTH"/>
</dbReference>
<evidence type="ECO:0000256" key="7">
    <source>
        <dbReference type="SAM" id="SignalP"/>
    </source>
</evidence>
<evidence type="ECO:0000313" key="9">
    <source>
        <dbReference type="EMBL" id="KZS02813.1"/>
    </source>
</evidence>
<dbReference type="Pfam" id="PF12017">
    <property type="entry name" value="Tnp_P_element"/>
    <property type="match status" value="1"/>
</dbReference>
<dbReference type="OrthoDB" id="7312725at2759"/>
<keyword evidence="4 5" id="KW-0238">DNA-binding</keyword>
<evidence type="ECO:0000256" key="2">
    <source>
        <dbReference type="ARBA" id="ARBA00022771"/>
    </source>
</evidence>
<dbReference type="AlphaFoldDB" id="A0A164JZU2"/>
<dbReference type="PANTHER" id="PTHR47577:SF2">
    <property type="entry name" value="THAP DOMAIN CONTAINING 9"/>
    <property type="match status" value="1"/>
</dbReference>
<evidence type="ECO:0000256" key="4">
    <source>
        <dbReference type="ARBA" id="ARBA00023125"/>
    </source>
</evidence>
<feature type="chain" id="PRO_5007851119" evidence="7">
    <location>
        <begin position="27"/>
        <end position="837"/>
    </location>
</feature>
<dbReference type="InterPro" id="IPR048365">
    <property type="entry name" value="TNP-like_RNaseH_N"/>
</dbReference>
<keyword evidence="10" id="KW-1185">Reference proteome</keyword>
<keyword evidence="2 5" id="KW-0863">Zinc-finger</keyword>
<dbReference type="Pfam" id="PF21788">
    <property type="entry name" value="TNP-like_GBD"/>
    <property type="match status" value="1"/>
</dbReference>
<name>A0A164JZU2_9CRUS</name>
<dbReference type="EMBL" id="LRGB01003399">
    <property type="protein sequence ID" value="KZS02813.1"/>
    <property type="molecule type" value="Genomic_DNA"/>
</dbReference>
<accession>A0A164JZU2</accession>
<gene>
    <name evidence="9" type="ORF">APZ42_034606</name>
</gene>
<dbReference type="Proteomes" id="UP000076858">
    <property type="component" value="Unassembled WGS sequence"/>
</dbReference>
<dbReference type="InterPro" id="IPR048367">
    <property type="entry name" value="TNP-like_RNaseH_C"/>
</dbReference>
<dbReference type="PROSITE" id="PS50950">
    <property type="entry name" value="ZF_THAP"/>
    <property type="match status" value="1"/>
</dbReference>
<dbReference type="InterPro" id="IPR006612">
    <property type="entry name" value="THAP_Znf"/>
</dbReference>
<keyword evidence="6" id="KW-0175">Coiled coil</keyword>
<dbReference type="GO" id="GO:0003677">
    <property type="term" value="F:DNA binding"/>
    <property type="evidence" value="ECO:0007669"/>
    <property type="project" value="UniProtKB-UniRule"/>
</dbReference>
<evidence type="ECO:0000256" key="5">
    <source>
        <dbReference type="PROSITE-ProRule" id="PRU00309"/>
    </source>
</evidence>
<organism evidence="9 10">
    <name type="scientific">Daphnia magna</name>
    <dbReference type="NCBI Taxonomy" id="35525"/>
    <lineage>
        <taxon>Eukaryota</taxon>
        <taxon>Metazoa</taxon>
        <taxon>Ecdysozoa</taxon>
        <taxon>Arthropoda</taxon>
        <taxon>Crustacea</taxon>
        <taxon>Branchiopoda</taxon>
        <taxon>Diplostraca</taxon>
        <taxon>Cladocera</taxon>
        <taxon>Anomopoda</taxon>
        <taxon>Daphniidae</taxon>
        <taxon>Daphnia</taxon>
    </lineage>
</organism>
<comment type="caution">
    <text evidence="9">The sequence shown here is derived from an EMBL/GenBank/DDBJ whole genome shotgun (WGS) entry which is preliminary data.</text>
</comment>
<evidence type="ECO:0000259" key="8">
    <source>
        <dbReference type="PROSITE" id="PS50950"/>
    </source>
</evidence>